<dbReference type="Proteomes" id="UP000664859">
    <property type="component" value="Unassembled WGS sequence"/>
</dbReference>
<organism evidence="3 4">
    <name type="scientific">Tribonema minus</name>
    <dbReference type="NCBI Taxonomy" id="303371"/>
    <lineage>
        <taxon>Eukaryota</taxon>
        <taxon>Sar</taxon>
        <taxon>Stramenopiles</taxon>
        <taxon>Ochrophyta</taxon>
        <taxon>PX clade</taxon>
        <taxon>Xanthophyceae</taxon>
        <taxon>Tribonematales</taxon>
        <taxon>Tribonemataceae</taxon>
        <taxon>Tribonema</taxon>
    </lineage>
</organism>
<accession>A0A835Z981</accession>
<keyword evidence="4" id="KW-1185">Reference proteome</keyword>
<dbReference type="AlphaFoldDB" id="A0A835Z981"/>
<comment type="caution">
    <text evidence="3">The sequence shown here is derived from an EMBL/GenBank/DDBJ whole genome shotgun (WGS) entry which is preliminary data.</text>
</comment>
<proteinExistence type="predicted"/>
<feature type="region of interest" description="Disordered" evidence="1">
    <location>
        <begin position="179"/>
        <end position="201"/>
    </location>
</feature>
<feature type="signal peptide" evidence="2">
    <location>
        <begin position="1"/>
        <end position="20"/>
    </location>
</feature>
<sequence length="201" mass="21910">MVRLGAALLVLLLCCDGALCFVAPASHLWVAPQRLLLASSDDTSAAGTPAAVEPEDAAIDEPTGPCPGFAQCNGEWRSKGCDGTGDNALHHYLRCANNHAHLDKNYRCCSRSADSAVLASLHADTTCTFARTLQAYRPCPSFQAAGYNYRRQGQSLNEVVFGSKAAGDDQTIFERFDQMQQEEKAQQQERKKQQPDSKEEE</sequence>
<reference evidence="3" key="1">
    <citation type="submission" date="2021-02" db="EMBL/GenBank/DDBJ databases">
        <title>First Annotated Genome of the Yellow-green Alga Tribonema minus.</title>
        <authorList>
            <person name="Mahan K.M."/>
        </authorList>
    </citation>
    <scope>NUCLEOTIDE SEQUENCE</scope>
    <source>
        <strain evidence="3">UTEX B ZZ1240</strain>
    </source>
</reference>
<dbReference type="PANTHER" id="PTHR47721:SF2">
    <property type="entry name" value="OS01G0235100 PROTEIN"/>
    <property type="match status" value="1"/>
</dbReference>
<keyword evidence="2" id="KW-0732">Signal</keyword>
<evidence type="ECO:0000313" key="4">
    <source>
        <dbReference type="Proteomes" id="UP000664859"/>
    </source>
</evidence>
<gene>
    <name evidence="3" type="ORF">JKP88DRAFT_253202</name>
</gene>
<dbReference type="EMBL" id="JAFCMP010000060">
    <property type="protein sequence ID" value="KAG5188941.1"/>
    <property type="molecule type" value="Genomic_DNA"/>
</dbReference>
<dbReference type="OrthoDB" id="421474at2759"/>
<dbReference type="PANTHER" id="PTHR47721">
    <property type="entry name" value="OS01G0235100 PROTEIN"/>
    <property type="match status" value="1"/>
</dbReference>
<protein>
    <submittedName>
        <fullName evidence="3">Uncharacterized protein</fullName>
    </submittedName>
</protein>
<evidence type="ECO:0000313" key="3">
    <source>
        <dbReference type="EMBL" id="KAG5188941.1"/>
    </source>
</evidence>
<feature type="chain" id="PRO_5032954113" evidence="2">
    <location>
        <begin position="21"/>
        <end position="201"/>
    </location>
</feature>
<evidence type="ECO:0000256" key="2">
    <source>
        <dbReference type="SAM" id="SignalP"/>
    </source>
</evidence>
<evidence type="ECO:0000256" key="1">
    <source>
        <dbReference type="SAM" id="MobiDB-lite"/>
    </source>
</evidence>
<name>A0A835Z981_9STRA</name>